<dbReference type="Pfam" id="PF06803">
    <property type="entry name" value="DUF1232"/>
    <property type="match status" value="1"/>
</dbReference>
<feature type="transmembrane region" description="Helical" evidence="5">
    <location>
        <begin position="44"/>
        <end position="62"/>
    </location>
</feature>
<keyword evidence="2 5" id="KW-0812">Transmembrane</keyword>
<evidence type="ECO:0000313" key="8">
    <source>
        <dbReference type="Proteomes" id="UP000216605"/>
    </source>
</evidence>
<comment type="subcellular location">
    <subcellularLocation>
        <location evidence="1">Endomembrane system</location>
        <topology evidence="1">Multi-pass membrane protein</topology>
    </subcellularLocation>
</comment>
<keyword evidence="8" id="KW-1185">Reference proteome</keyword>
<dbReference type="Proteomes" id="UP000216605">
    <property type="component" value="Unassembled WGS sequence"/>
</dbReference>
<reference evidence="7 8" key="1">
    <citation type="submission" date="2017-07" db="EMBL/GenBank/DDBJ databases">
        <title>Flavobacterium cyanobacteriorum sp. nov., isolated from cyanobacterial aggregates in a eutrophic lake.</title>
        <authorList>
            <person name="Cai H."/>
        </authorList>
    </citation>
    <scope>NUCLEOTIDE SEQUENCE [LARGE SCALE GENOMIC DNA]</scope>
    <source>
        <strain evidence="7 8">TH021</strain>
    </source>
</reference>
<feature type="transmembrane region" description="Helical" evidence="5">
    <location>
        <begin position="21"/>
        <end position="38"/>
    </location>
</feature>
<dbReference type="GO" id="GO:0012505">
    <property type="term" value="C:endomembrane system"/>
    <property type="evidence" value="ECO:0007669"/>
    <property type="project" value="UniProtKB-SubCell"/>
</dbReference>
<dbReference type="EMBL" id="NOXV01000237">
    <property type="protein sequence ID" value="OYQ38100.1"/>
    <property type="molecule type" value="Genomic_DNA"/>
</dbReference>
<name>A0A255ZBW7_9FLAO</name>
<evidence type="ECO:0000256" key="4">
    <source>
        <dbReference type="ARBA" id="ARBA00023136"/>
    </source>
</evidence>
<gene>
    <name evidence="7" type="ORF">CHU92_06625</name>
</gene>
<feature type="domain" description="DUF1232" evidence="6">
    <location>
        <begin position="23"/>
        <end position="55"/>
    </location>
</feature>
<accession>A0A255ZBW7</accession>
<feature type="transmembrane region" description="Helical" evidence="5">
    <location>
        <begin position="82"/>
        <end position="106"/>
    </location>
</feature>
<protein>
    <recommendedName>
        <fullName evidence="6">DUF1232 domain-containing protein</fullName>
    </recommendedName>
</protein>
<organism evidence="7 8">
    <name type="scientific">Flavobacterium cyanobacteriorum</name>
    <dbReference type="NCBI Taxonomy" id="2022802"/>
    <lineage>
        <taxon>Bacteria</taxon>
        <taxon>Pseudomonadati</taxon>
        <taxon>Bacteroidota</taxon>
        <taxon>Flavobacteriia</taxon>
        <taxon>Flavobacteriales</taxon>
        <taxon>Flavobacteriaceae</taxon>
        <taxon>Flavobacterium</taxon>
    </lineage>
</organism>
<dbReference type="InterPro" id="IPR010652">
    <property type="entry name" value="DUF1232"/>
</dbReference>
<evidence type="ECO:0000256" key="1">
    <source>
        <dbReference type="ARBA" id="ARBA00004127"/>
    </source>
</evidence>
<comment type="caution">
    <text evidence="7">The sequence shown here is derived from an EMBL/GenBank/DDBJ whole genome shotgun (WGS) entry which is preliminary data.</text>
</comment>
<dbReference type="OrthoDB" id="9800034at2"/>
<evidence type="ECO:0000313" key="7">
    <source>
        <dbReference type="EMBL" id="OYQ38100.1"/>
    </source>
</evidence>
<dbReference type="AlphaFoldDB" id="A0A255ZBW7"/>
<keyword evidence="3 5" id="KW-1133">Transmembrane helix</keyword>
<keyword evidence="4 5" id="KW-0472">Membrane</keyword>
<sequence length="107" mass="11918">MPEVQKTPREPAQEKKEKTRALIISVLSALYAISPVDIIPDVPIVGWIDDFFVVTAALLNLLEHFTGTTQLTLRSVLKALKWAVVILGIIVILLLFILGAMIVRWLT</sequence>
<evidence type="ECO:0000259" key="6">
    <source>
        <dbReference type="Pfam" id="PF06803"/>
    </source>
</evidence>
<evidence type="ECO:0000256" key="5">
    <source>
        <dbReference type="SAM" id="Phobius"/>
    </source>
</evidence>
<dbReference type="RefSeq" id="WP_094413871.1">
    <property type="nucleotide sequence ID" value="NZ_NOXV01000237.1"/>
</dbReference>
<evidence type="ECO:0000256" key="3">
    <source>
        <dbReference type="ARBA" id="ARBA00022989"/>
    </source>
</evidence>
<evidence type="ECO:0000256" key="2">
    <source>
        <dbReference type="ARBA" id="ARBA00022692"/>
    </source>
</evidence>
<proteinExistence type="predicted"/>